<name>A0A026VSW2_OOCBI</name>
<dbReference type="STRING" id="2015173.A0A026VSW2"/>
<gene>
    <name evidence="13" type="ORF">X777_02225</name>
</gene>
<proteinExistence type="inferred from homology"/>
<dbReference type="PROSITE" id="PS51747">
    <property type="entry name" value="CYT_DCMP_DEAMINASES_2"/>
    <property type="match status" value="1"/>
</dbReference>
<evidence type="ECO:0000256" key="4">
    <source>
        <dbReference type="ARBA" id="ARBA00022727"/>
    </source>
</evidence>
<dbReference type="OrthoDB" id="6710946at2759"/>
<dbReference type="GO" id="GO:0004132">
    <property type="term" value="F:dCMP deaminase activity"/>
    <property type="evidence" value="ECO:0007669"/>
    <property type="project" value="UniProtKB-EC"/>
</dbReference>
<protein>
    <recommendedName>
        <fullName evidence="11">Probable deoxycytidylate deaminase</fullName>
        <ecNumber evidence="8">3.5.4.12</ecNumber>
    </recommendedName>
    <alternativeName>
        <fullName evidence="9">dCMP deaminase</fullName>
    </alternativeName>
</protein>
<dbReference type="InterPro" id="IPR015517">
    <property type="entry name" value="dCMP_deaminase-rel"/>
</dbReference>
<dbReference type="EMBL" id="KK108386">
    <property type="protein sequence ID" value="EZA46735.1"/>
    <property type="molecule type" value="Genomic_DNA"/>
</dbReference>
<dbReference type="GO" id="GO:0005737">
    <property type="term" value="C:cytoplasm"/>
    <property type="evidence" value="ECO:0007669"/>
    <property type="project" value="TreeGrafter"/>
</dbReference>
<sequence length="180" mass="20627">MAERPSKRIKIEQTDYITWDEYFMGIALLSAERSKDPKRQVGACIVNNEKKIVGVGYNSMPYGCDDDKYPWGQGPEDSLDAKHLYVSHAELNAIVNKNSSDLKNCKIYVTFFPCNECAKLIIQSGIKEIIYKEYPKKEGKPKWKASKRMLGDAGVVCSRFDDINTSTRSRILLNFERERD</sequence>
<evidence type="ECO:0000256" key="7">
    <source>
        <dbReference type="ARBA" id="ARBA00037036"/>
    </source>
</evidence>
<dbReference type="OMA" id="HQPQMKE"/>
<dbReference type="FunFam" id="3.40.140.10:FF:000021">
    <property type="entry name" value="Deoxycytidylate deaminase"/>
    <property type="match status" value="1"/>
</dbReference>
<evidence type="ECO:0000256" key="6">
    <source>
        <dbReference type="ARBA" id="ARBA00022833"/>
    </source>
</evidence>
<evidence type="ECO:0000256" key="11">
    <source>
        <dbReference type="ARBA" id="ARBA00071625"/>
    </source>
</evidence>
<feature type="domain" description="CMP/dCMP-type deaminase" evidence="12">
    <location>
        <begin position="18"/>
        <end position="157"/>
    </location>
</feature>
<accession>A0A026VSW2</accession>
<keyword evidence="3" id="KW-0479">Metal-binding</keyword>
<comment type="function">
    <text evidence="7">Supplies the nucleotide substrate for thymidylate synthetase.</text>
</comment>
<dbReference type="InterPro" id="IPR016192">
    <property type="entry name" value="APOBEC/CMP_deaminase_Zn-bd"/>
</dbReference>
<dbReference type="Gene3D" id="3.40.140.10">
    <property type="entry name" value="Cytidine Deaminase, domain 2"/>
    <property type="match status" value="1"/>
</dbReference>
<dbReference type="CDD" id="cd01286">
    <property type="entry name" value="deoxycytidylate_deaminase"/>
    <property type="match status" value="1"/>
</dbReference>
<dbReference type="PANTHER" id="PTHR11086">
    <property type="entry name" value="DEOXYCYTIDYLATE DEAMINASE-RELATED"/>
    <property type="match status" value="1"/>
</dbReference>
<keyword evidence="14" id="KW-1185">Reference proteome</keyword>
<evidence type="ECO:0000256" key="10">
    <source>
        <dbReference type="ARBA" id="ARBA00052978"/>
    </source>
</evidence>
<evidence type="ECO:0000256" key="8">
    <source>
        <dbReference type="ARBA" id="ARBA00038938"/>
    </source>
</evidence>
<evidence type="ECO:0000256" key="9">
    <source>
        <dbReference type="ARBA" id="ARBA00041763"/>
    </source>
</evidence>
<dbReference type="Pfam" id="PF00383">
    <property type="entry name" value="dCMP_cyt_deam_1"/>
    <property type="match status" value="1"/>
</dbReference>
<evidence type="ECO:0000256" key="5">
    <source>
        <dbReference type="ARBA" id="ARBA00022801"/>
    </source>
</evidence>
<keyword evidence="4" id="KW-0545">Nucleotide biosynthesis</keyword>
<reference evidence="13 14" key="1">
    <citation type="journal article" date="2014" name="Curr. Biol.">
        <title>The genome of the clonal raider ant Cerapachys biroi.</title>
        <authorList>
            <person name="Oxley P.R."/>
            <person name="Ji L."/>
            <person name="Fetter-Pruneda I."/>
            <person name="McKenzie S.K."/>
            <person name="Li C."/>
            <person name="Hu H."/>
            <person name="Zhang G."/>
            <person name="Kronauer D.J."/>
        </authorList>
    </citation>
    <scope>NUCLEOTIDE SEQUENCE [LARGE SCALE GENOMIC DNA]</scope>
</reference>
<organism evidence="13 14">
    <name type="scientific">Ooceraea biroi</name>
    <name type="common">Clonal raider ant</name>
    <name type="synonym">Cerapachys biroi</name>
    <dbReference type="NCBI Taxonomy" id="2015173"/>
    <lineage>
        <taxon>Eukaryota</taxon>
        <taxon>Metazoa</taxon>
        <taxon>Ecdysozoa</taxon>
        <taxon>Arthropoda</taxon>
        <taxon>Hexapoda</taxon>
        <taxon>Insecta</taxon>
        <taxon>Pterygota</taxon>
        <taxon>Neoptera</taxon>
        <taxon>Endopterygota</taxon>
        <taxon>Hymenoptera</taxon>
        <taxon>Apocrita</taxon>
        <taxon>Aculeata</taxon>
        <taxon>Formicoidea</taxon>
        <taxon>Formicidae</taxon>
        <taxon>Dorylinae</taxon>
        <taxon>Ooceraea</taxon>
    </lineage>
</organism>
<evidence type="ECO:0000256" key="2">
    <source>
        <dbReference type="ARBA" id="ARBA00006576"/>
    </source>
</evidence>
<dbReference type="InterPro" id="IPR035105">
    <property type="entry name" value="Deoxycytidylate_deaminase_dom"/>
</dbReference>
<dbReference type="SUPFAM" id="SSF53927">
    <property type="entry name" value="Cytidine deaminase-like"/>
    <property type="match status" value="1"/>
</dbReference>
<dbReference type="EC" id="3.5.4.12" evidence="8"/>
<evidence type="ECO:0000259" key="12">
    <source>
        <dbReference type="PROSITE" id="PS51747"/>
    </source>
</evidence>
<keyword evidence="6" id="KW-0862">Zinc</keyword>
<dbReference type="InterPro" id="IPR002125">
    <property type="entry name" value="CMP_dCMP_dom"/>
</dbReference>
<evidence type="ECO:0000256" key="1">
    <source>
        <dbReference type="ARBA" id="ARBA00001947"/>
    </source>
</evidence>
<evidence type="ECO:0000313" key="13">
    <source>
        <dbReference type="EMBL" id="EZA46735.1"/>
    </source>
</evidence>
<dbReference type="PANTHER" id="PTHR11086:SF18">
    <property type="entry name" value="DEOXYCYTIDYLATE DEAMINASE"/>
    <property type="match status" value="1"/>
</dbReference>
<evidence type="ECO:0000313" key="14">
    <source>
        <dbReference type="Proteomes" id="UP000053097"/>
    </source>
</evidence>
<evidence type="ECO:0000256" key="3">
    <source>
        <dbReference type="ARBA" id="ARBA00022723"/>
    </source>
</evidence>
<dbReference type="Proteomes" id="UP000053097">
    <property type="component" value="Unassembled WGS sequence"/>
</dbReference>
<dbReference type="GO" id="GO:0008270">
    <property type="term" value="F:zinc ion binding"/>
    <property type="evidence" value="ECO:0007669"/>
    <property type="project" value="InterPro"/>
</dbReference>
<dbReference type="AlphaFoldDB" id="A0A026VSW2"/>
<dbReference type="PROSITE" id="PS00903">
    <property type="entry name" value="CYT_DCMP_DEAMINASES_1"/>
    <property type="match status" value="1"/>
</dbReference>
<comment type="similarity">
    <text evidence="2">Belongs to the cytidine and deoxycytidylate deaminase family.</text>
</comment>
<keyword evidence="5" id="KW-0378">Hydrolase</keyword>
<dbReference type="InterPro" id="IPR016193">
    <property type="entry name" value="Cytidine_deaminase-like"/>
</dbReference>
<dbReference type="GO" id="GO:0009165">
    <property type="term" value="P:nucleotide biosynthetic process"/>
    <property type="evidence" value="ECO:0007669"/>
    <property type="project" value="UniProtKB-KW"/>
</dbReference>
<comment type="cofactor">
    <cofactor evidence="1">
        <name>Zn(2+)</name>
        <dbReference type="ChEBI" id="CHEBI:29105"/>
    </cofactor>
</comment>
<comment type="catalytic activity">
    <reaction evidence="10">
        <text>dCMP + H2O + H(+) = dUMP + NH4(+)</text>
        <dbReference type="Rhea" id="RHEA:22924"/>
        <dbReference type="ChEBI" id="CHEBI:15377"/>
        <dbReference type="ChEBI" id="CHEBI:15378"/>
        <dbReference type="ChEBI" id="CHEBI:28938"/>
        <dbReference type="ChEBI" id="CHEBI:57566"/>
        <dbReference type="ChEBI" id="CHEBI:246422"/>
        <dbReference type="EC" id="3.5.4.12"/>
    </reaction>
</comment>